<evidence type="ECO:0000259" key="2">
    <source>
        <dbReference type="PROSITE" id="PS51278"/>
    </source>
</evidence>
<proteinExistence type="predicted"/>
<keyword evidence="1 3" id="KW-0315">Glutamine amidotransferase</keyword>
<dbReference type="RefSeq" id="WP_343993794.1">
    <property type="nucleotide sequence ID" value="NZ_BAAANB010000021.1"/>
</dbReference>
<dbReference type="CDD" id="cd01908">
    <property type="entry name" value="YafJ"/>
    <property type="match status" value="1"/>
</dbReference>
<dbReference type="PANTHER" id="PTHR43187:SF1">
    <property type="entry name" value="GLUTAMINE AMIDOTRANSFERASE DUG3-RELATED"/>
    <property type="match status" value="1"/>
</dbReference>
<evidence type="ECO:0000313" key="3">
    <source>
        <dbReference type="EMBL" id="GAA2039583.1"/>
    </source>
</evidence>
<dbReference type="InterPro" id="IPR026869">
    <property type="entry name" value="EgtC-like"/>
</dbReference>
<dbReference type="Gene3D" id="3.60.20.10">
    <property type="entry name" value="Glutamine Phosphoribosylpyrophosphate, subunit 1, domain 1"/>
    <property type="match status" value="1"/>
</dbReference>
<evidence type="ECO:0000256" key="1">
    <source>
        <dbReference type="ARBA" id="ARBA00022962"/>
    </source>
</evidence>
<reference evidence="4" key="1">
    <citation type="journal article" date="2019" name="Int. J. Syst. Evol. Microbiol.">
        <title>The Global Catalogue of Microorganisms (GCM) 10K type strain sequencing project: providing services to taxonomists for standard genome sequencing and annotation.</title>
        <authorList>
            <consortium name="The Broad Institute Genomics Platform"/>
            <consortium name="The Broad Institute Genome Sequencing Center for Infectious Disease"/>
            <person name="Wu L."/>
            <person name="Ma J."/>
        </authorList>
    </citation>
    <scope>NUCLEOTIDE SEQUENCE [LARGE SCALE GENOMIC DNA]</scope>
    <source>
        <strain evidence="4">JCM 14283</strain>
    </source>
</reference>
<accession>A0ABP5G3K7</accession>
<name>A0ABP5G3K7_9MICO</name>
<dbReference type="InterPro" id="IPR052373">
    <property type="entry name" value="Gamma-glu_amide_hydrolase"/>
</dbReference>
<keyword evidence="4" id="KW-1185">Reference proteome</keyword>
<evidence type="ECO:0000313" key="4">
    <source>
        <dbReference type="Proteomes" id="UP001501285"/>
    </source>
</evidence>
<gene>
    <name evidence="3" type="ORF">GCM10009740_35480</name>
</gene>
<dbReference type="SUPFAM" id="SSF56235">
    <property type="entry name" value="N-terminal nucleophile aminohydrolases (Ntn hydrolases)"/>
    <property type="match status" value="1"/>
</dbReference>
<dbReference type="InterPro" id="IPR029055">
    <property type="entry name" value="Ntn_hydrolases_N"/>
</dbReference>
<sequence>MVYSGEPVLAEDLLFKPEHSLIEQSLHSRMGATTTNGDGFGIGWYGEGPVPAIFKSVEPAWNDRNLREVTTQVRTGLLFAHVRASTGTPVQRSNCHPFRHGSWLWMHNGAVGGFHELKRDLMFAVDPSLYPDVEGSTDSEALFFLALTFGLEDDPIAAVARAVGFVEEQAERRGIPNPVQATMAASDGHSVWAFRYSTAHQSRTLYHSTNVTRLRELHPELEMLRTLSDDTRFVVSEPLRDLPGAWREVPESSCGIIQPGDDEIRPFEPTRPALVL</sequence>
<dbReference type="InterPro" id="IPR017932">
    <property type="entry name" value="GATase_2_dom"/>
</dbReference>
<dbReference type="Pfam" id="PF13230">
    <property type="entry name" value="GATase_4"/>
    <property type="match status" value="1"/>
</dbReference>
<dbReference type="PROSITE" id="PS51278">
    <property type="entry name" value="GATASE_TYPE_2"/>
    <property type="match status" value="1"/>
</dbReference>
<organism evidence="3 4">
    <name type="scientific">Terrabacter terrae</name>
    <dbReference type="NCBI Taxonomy" id="318434"/>
    <lineage>
        <taxon>Bacteria</taxon>
        <taxon>Bacillati</taxon>
        <taxon>Actinomycetota</taxon>
        <taxon>Actinomycetes</taxon>
        <taxon>Micrococcales</taxon>
        <taxon>Intrasporangiaceae</taxon>
        <taxon>Terrabacter</taxon>
    </lineage>
</organism>
<dbReference type="PANTHER" id="PTHR43187">
    <property type="entry name" value="GLUTAMINE AMIDOTRANSFERASE DUG3-RELATED"/>
    <property type="match status" value="1"/>
</dbReference>
<feature type="domain" description="Glutamine amidotransferase type-2" evidence="2">
    <location>
        <begin position="1"/>
        <end position="276"/>
    </location>
</feature>
<protein>
    <submittedName>
        <fullName evidence="3">Class II glutamine amidotransferase</fullName>
    </submittedName>
</protein>
<dbReference type="EMBL" id="BAAANB010000021">
    <property type="protein sequence ID" value="GAA2039583.1"/>
    <property type="molecule type" value="Genomic_DNA"/>
</dbReference>
<dbReference type="Proteomes" id="UP001501285">
    <property type="component" value="Unassembled WGS sequence"/>
</dbReference>
<comment type="caution">
    <text evidence="3">The sequence shown here is derived from an EMBL/GenBank/DDBJ whole genome shotgun (WGS) entry which is preliminary data.</text>
</comment>